<evidence type="ECO:0000313" key="3">
    <source>
        <dbReference type="EMBL" id="QDU56353.1"/>
    </source>
</evidence>
<reference evidence="3 4" key="1">
    <citation type="submission" date="2019-02" db="EMBL/GenBank/DDBJ databases">
        <title>Deep-cultivation of Planctomycetes and their phenomic and genomic characterization uncovers novel biology.</title>
        <authorList>
            <person name="Wiegand S."/>
            <person name="Jogler M."/>
            <person name="Boedeker C."/>
            <person name="Pinto D."/>
            <person name="Vollmers J."/>
            <person name="Rivas-Marin E."/>
            <person name="Kohn T."/>
            <person name="Peeters S.H."/>
            <person name="Heuer A."/>
            <person name="Rast P."/>
            <person name="Oberbeckmann S."/>
            <person name="Bunk B."/>
            <person name="Jeske O."/>
            <person name="Meyerdierks A."/>
            <person name="Storesund J.E."/>
            <person name="Kallscheuer N."/>
            <person name="Luecker S."/>
            <person name="Lage O.M."/>
            <person name="Pohl T."/>
            <person name="Merkel B.J."/>
            <person name="Hornburger P."/>
            <person name="Mueller R.-W."/>
            <person name="Bruemmer F."/>
            <person name="Labrenz M."/>
            <person name="Spormann A.M."/>
            <person name="Op den Camp H."/>
            <person name="Overmann J."/>
            <person name="Amann R."/>
            <person name="Jetten M.S.M."/>
            <person name="Mascher T."/>
            <person name="Medema M.H."/>
            <person name="Devos D.P."/>
            <person name="Kaster A.-K."/>
            <person name="Ovreas L."/>
            <person name="Rohde M."/>
            <person name="Galperin M.Y."/>
            <person name="Jogler C."/>
        </authorList>
    </citation>
    <scope>NUCLEOTIDE SEQUENCE [LARGE SCALE GENOMIC DNA]</scope>
    <source>
        <strain evidence="3 4">Pan181</strain>
    </source>
</reference>
<protein>
    <submittedName>
        <fullName evidence="3">Heavy-metal-associated domain protein</fullName>
    </submittedName>
</protein>
<name>A0A518ANQ4_9BACT</name>
<dbReference type="PROSITE" id="PS50846">
    <property type="entry name" value="HMA_2"/>
    <property type="match status" value="1"/>
</dbReference>
<evidence type="ECO:0000256" key="1">
    <source>
        <dbReference type="SAM" id="MobiDB-lite"/>
    </source>
</evidence>
<accession>A0A518ANQ4</accession>
<dbReference type="Gene3D" id="3.30.70.100">
    <property type="match status" value="1"/>
</dbReference>
<dbReference type="OrthoDB" id="291224at2"/>
<feature type="domain" description="HMA" evidence="2">
    <location>
        <begin position="60"/>
        <end position="126"/>
    </location>
</feature>
<dbReference type="Pfam" id="PF00403">
    <property type="entry name" value="HMA"/>
    <property type="match status" value="1"/>
</dbReference>
<dbReference type="KEGG" id="amuc:Pan181_25620"/>
<organism evidence="3 4">
    <name type="scientific">Aeoliella mucimassa</name>
    <dbReference type="NCBI Taxonomy" id="2527972"/>
    <lineage>
        <taxon>Bacteria</taxon>
        <taxon>Pseudomonadati</taxon>
        <taxon>Planctomycetota</taxon>
        <taxon>Planctomycetia</taxon>
        <taxon>Pirellulales</taxon>
        <taxon>Lacipirellulaceae</taxon>
        <taxon>Aeoliella</taxon>
    </lineage>
</organism>
<dbReference type="RefSeq" id="WP_145247113.1">
    <property type="nucleotide sequence ID" value="NZ_CP036278.1"/>
</dbReference>
<evidence type="ECO:0000259" key="2">
    <source>
        <dbReference type="PROSITE" id="PS50846"/>
    </source>
</evidence>
<dbReference type="GO" id="GO:0046872">
    <property type="term" value="F:metal ion binding"/>
    <property type="evidence" value="ECO:0007669"/>
    <property type="project" value="InterPro"/>
</dbReference>
<feature type="region of interest" description="Disordered" evidence="1">
    <location>
        <begin position="114"/>
        <end position="178"/>
    </location>
</feature>
<feature type="compositionally biased region" description="Acidic residues" evidence="1">
    <location>
        <begin position="123"/>
        <end position="147"/>
    </location>
</feature>
<proteinExistence type="predicted"/>
<dbReference type="InterPro" id="IPR006121">
    <property type="entry name" value="HMA_dom"/>
</dbReference>
<dbReference type="InterPro" id="IPR036163">
    <property type="entry name" value="HMA_dom_sf"/>
</dbReference>
<dbReference type="Proteomes" id="UP000315750">
    <property type="component" value="Chromosome"/>
</dbReference>
<dbReference type="EMBL" id="CP036278">
    <property type="protein sequence ID" value="QDU56353.1"/>
    <property type="molecule type" value="Genomic_DNA"/>
</dbReference>
<sequence length="178" mass="18893">MRTFLAIALLAAMVGCQEMNPTSSSRDSKSGRIVKVSETMALASADAKPTLADFNKQELPTVEFDVPGLHCVACSQSACRMLLDMEGVKEVKADAAAKKVLVVYDQATFDSETARQTLSDTFPDPEESDAEEAAETTEENDTSDEEAAVPPAVEAAEEQAAENADAAKAPEEAEEGTE</sequence>
<dbReference type="AlphaFoldDB" id="A0A518ANQ4"/>
<dbReference type="PROSITE" id="PS51257">
    <property type="entry name" value="PROKAR_LIPOPROTEIN"/>
    <property type="match status" value="1"/>
</dbReference>
<dbReference type="CDD" id="cd00371">
    <property type="entry name" value="HMA"/>
    <property type="match status" value="1"/>
</dbReference>
<keyword evidence="4" id="KW-1185">Reference proteome</keyword>
<dbReference type="SUPFAM" id="SSF55008">
    <property type="entry name" value="HMA, heavy metal-associated domain"/>
    <property type="match status" value="1"/>
</dbReference>
<evidence type="ECO:0000313" key="4">
    <source>
        <dbReference type="Proteomes" id="UP000315750"/>
    </source>
</evidence>
<gene>
    <name evidence="3" type="ORF">Pan181_25620</name>
</gene>